<dbReference type="AlphaFoldDB" id="W3WNX3"/>
<dbReference type="EMBL" id="KI912118">
    <property type="protein sequence ID" value="ETS75494.1"/>
    <property type="molecule type" value="Genomic_DNA"/>
</dbReference>
<gene>
    <name evidence="1" type="ORF">PFICI_12438</name>
</gene>
<dbReference type="OrthoDB" id="4766919at2759"/>
<keyword evidence="2" id="KW-1185">Reference proteome</keyword>
<proteinExistence type="predicted"/>
<dbReference type="GeneID" id="19277451"/>
<sequence length="275" mass="31538">MSPSFLHRLKSKVRSLQDRRRKVYCPTLPESQDPRAQTRSEIAAEILLREKQLGADLSLVEGEEKGEVKQLVVDDAASINTELFPDFDSSIDPEAHVEDIFANVSAQFWKGRQRSWSWASNATCVEVSDQRRREQEGWPLSLKPVANPVTGEVIYAPVPFFLCPGYYEEDPPLCEFSIEVAFEQGEYSDDSNVMDEALHHAFTSMSEDHEWDHVDKNLKWRFIDVVASKKHHHTVSTHQKGRSTCSRPGCDLGKSKRQELKRFLDHFWKSFSTAL</sequence>
<name>W3WNX3_PESFW</name>
<dbReference type="HOGENOM" id="CLU_1012322_0_0_1"/>
<organism evidence="1 2">
    <name type="scientific">Pestalotiopsis fici (strain W106-1 / CGMCC3.15140)</name>
    <dbReference type="NCBI Taxonomy" id="1229662"/>
    <lineage>
        <taxon>Eukaryota</taxon>
        <taxon>Fungi</taxon>
        <taxon>Dikarya</taxon>
        <taxon>Ascomycota</taxon>
        <taxon>Pezizomycotina</taxon>
        <taxon>Sordariomycetes</taxon>
        <taxon>Xylariomycetidae</taxon>
        <taxon>Amphisphaeriales</taxon>
        <taxon>Sporocadaceae</taxon>
        <taxon>Pestalotiopsis</taxon>
    </lineage>
</organism>
<dbReference type="RefSeq" id="XP_007839210.1">
    <property type="nucleotide sequence ID" value="XM_007841019.1"/>
</dbReference>
<dbReference type="KEGG" id="pfy:PFICI_12438"/>
<dbReference type="InParanoid" id="W3WNX3"/>
<evidence type="ECO:0000313" key="1">
    <source>
        <dbReference type="EMBL" id="ETS75494.1"/>
    </source>
</evidence>
<accession>W3WNX3</accession>
<dbReference type="Proteomes" id="UP000030651">
    <property type="component" value="Unassembled WGS sequence"/>
</dbReference>
<evidence type="ECO:0000313" key="2">
    <source>
        <dbReference type="Proteomes" id="UP000030651"/>
    </source>
</evidence>
<reference evidence="2" key="1">
    <citation type="journal article" date="2015" name="BMC Genomics">
        <title>Genomic and transcriptomic analysis of the endophytic fungus Pestalotiopsis fici reveals its lifestyle and high potential for synthesis of natural products.</title>
        <authorList>
            <person name="Wang X."/>
            <person name="Zhang X."/>
            <person name="Liu L."/>
            <person name="Xiang M."/>
            <person name="Wang W."/>
            <person name="Sun X."/>
            <person name="Che Y."/>
            <person name="Guo L."/>
            <person name="Liu G."/>
            <person name="Guo L."/>
            <person name="Wang C."/>
            <person name="Yin W.B."/>
            <person name="Stadler M."/>
            <person name="Zhang X."/>
            <person name="Liu X."/>
        </authorList>
    </citation>
    <scope>NUCLEOTIDE SEQUENCE [LARGE SCALE GENOMIC DNA]</scope>
    <source>
        <strain evidence="2">W106-1 / CGMCC3.15140</strain>
    </source>
</reference>
<protein>
    <submittedName>
        <fullName evidence="1">Uncharacterized protein</fullName>
    </submittedName>
</protein>